<dbReference type="PRINTS" id="PR00111">
    <property type="entry name" value="ABHYDROLASE"/>
</dbReference>
<dbReference type="OrthoDB" id="5495375at2"/>
<evidence type="ECO:0000313" key="2">
    <source>
        <dbReference type="EMBL" id="QDS95080.1"/>
    </source>
</evidence>
<dbReference type="SUPFAM" id="SSF53474">
    <property type="entry name" value="alpha/beta-Hydrolases"/>
    <property type="match status" value="1"/>
</dbReference>
<dbReference type="InterPro" id="IPR029058">
    <property type="entry name" value="AB_hydrolase_fold"/>
</dbReference>
<dbReference type="AlphaFoldDB" id="A0A517MJR2"/>
<dbReference type="InterPro" id="IPR000073">
    <property type="entry name" value="AB_hydrolase_1"/>
</dbReference>
<evidence type="ECO:0000259" key="1">
    <source>
        <dbReference type="Pfam" id="PF00561"/>
    </source>
</evidence>
<keyword evidence="3" id="KW-1185">Reference proteome</keyword>
<keyword evidence="2" id="KW-0378">Hydrolase</keyword>
<reference evidence="2 3" key="1">
    <citation type="submission" date="2019-02" db="EMBL/GenBank/DDBJ databases">
        <title>Deep-cultivation of Planctomycetes and their phenomic and genomic characterization uncovers novel biology.</title>
        <authorList>
            <person name="Wiegand S."/>
            <person name="Jogler M."/>
            <person name="Boedeker C."/>
            <person name="Pinto D."/>
            <person name="Vollmers J."/>
            <person name="Rivas-Marin E."/>
            <person name="Kohn T."/>
            <person name="Peeters S.H."/>
            <person name="Heuer A."/>
            <person name="Rast P."/>
            <person name="Oberbeckmann S."/>
            <person name="Bunk B."/>
            <person name="Jeske O."/>
            <person name="Meyerdierks A."/>
            <person name="Storesund J.E."/>
            <person name="Kallscheuer N."/>
            <person name="Luecker S."/>
            <person name="Lage O.M."/>
            <person name="Pohl T."/>
            <person name="Merkel B.J."/>
            <person name="Hornburger P."/>
            <person name="Mueller R.-W."/>
            <person name="Bruemmer F."/>
            <person name="Labrenz M."/>
            <person name="Spormann A.M."/>
            <person name="Op den Camp H."/>
            <person name="Overmann J."/>
            <person name="Amann R."/>
            <person name="Jetten M.S.M."/>
            <person name="Mascher T."/>
            <person name="Medema M.H."/>
            <person name="Devos D.P."/>
            <person name="Kaster A.-K."/>
            <person name="Ovreas L."/>
            <person name="Rohde M."/>
            <person name="Galperin M.Y."/>
            <person name="Jogler C."/>
        </authorList>
    </citation>
    <scope>NUCLEOTIDE SEQUENCE [LARGE SCALE GENOMIC DNA]</scope>
    <source>
        <strain evidence="2 3">FF011L</strain>
    </source>
</reference>
<dbReference type="PANTHER" id="PTHR43798:SF33">
    <property type="entry name" value="HYDROLASE, PUTATIVE (AFU_ORTHOLOGUE AFUA_2G14860)-RELATED"/>
    <property type="match status" value="1"/>
</dbReference>
<sequence>MKSVIWKTQDGKGRLNDWYDRFVDKIETEVSETIVPTRYGASHVLVSGLENGRPLVCLHAMRTGSPFLVSEMGPVLKRFRVYAPDLPGQSIRGPEIKLPLNDNSLALWLIDVMDGLELDQVNLFGVSWGGFLARLTATTAPARVSRLALMVPAGIANGSHLSGLMKMVFPMVRYKIRPSSSNLRKLLLPILSTWDDDWAGMIECTLRDMKMDLRIPPLASDQDLEQLTMPTLVLAGENDISFPGRDVIDRLRGRLPNIDVELMPECKHSPPTTDAFREWLGDRLSQFLDDPK</sequence>
<dbReference type="EC" id="3.1.1.1" evidence="2"/>
<accession>A0A517MJR2</accession>
<gene>
    <name evidence="2" type="primary">nap</name>
    <name evidence="2" type="ORF">FF011L_38640</name>
</gene>
<dbReference type="KEGG" id="rml:FF011L_38640"/>
<protein>
    <submittedName>
        <fullName evidence="2">Putative carboxylesterase nap</fullName>
        <ecNumber evidence="2">3.1.1.1</ecNumber>
    </submittedName>
</protein>
<proteinExistence type="predicted"/>
<dbReference type="GO" id="GO:0106435">
    <property type="term" value="F:carboxylesterase activity"/>
    <property type="evidence" value="ECO:0007669"/>
    <property type="project" value="UniProtKB-EC"/>
</dbReference>
<feature type="domain" description="AB hydrolase-1" evidence="1">
    <location>
        <begin position="54"/>
        <end position="160"/>
    </location>
</feature>
<organism evidence="2 3">
    <name type="scientific">Roseimaritima multifibrata</name>
    <dbReference type="NCBI Taxonomy" id="1930274"/>
    <lineage>
        <taxon>Bacteria</taxon>
        <taxon>Pseudomonadati</taxon>
        <taxon>Planctomycetota</taxon>
        <taxon>Planctomycetia</taxon>
        <taxon>Pirellulales</taxon>
        <taxon>Pirellulaceae</taxon>
        <taxon>Roseimaritima</taxon>
    </lineage>
</organism>
<dbReference type="PANTHER" id="PTHR43798">
    <property type="entry name" value="MONOACYLGLYCEROL LIPASE"/>
    <property type="match status" value="1"/>
</dbReference>
<dbReference type="GO" id="GO:0016020">
    <property type="term" value="C:membrane"/>
    <property type="evidence" value="ECO:0007669"/>
    <property type="project" value="TreeGrafter"/>
</dbReference>
<dbReference type="InterPro" id="IPR050266">
    <property type="entry name" value="AB_hydrolase_sf"/>
</dbReference>
<dbReference type="Proteomes" id="UP000320672">
    <property type="component" value="Chromosome"/>
</dbReference>
<dbReference type="Pfam" id="PF00561">
    <property type="entry name" value="Abhydrolase_1"/>
    <property type="match status" value="1"/>
</dbReference>
<dbReference type="Gene3D" id="3.40.50.1820">
    <property type="entry name" value="alpha/beta hydrolase"/>
    <property type="match status" value="1"/>
</dbReference>
<dbReference type="EMBL" id="CP036262">
    <property type="protein sequence ID" value="QDS95080.1"/>
    <property type="molecule type" value="Genomic_DNA"/>
</dbReference>
<evidence type="ECO:0000313" key="3">
    <source>
        <dbReference type="Proteomes" id="UP000320672"/>
    </source>
</evidence>
<name>A0A517MJR2_9BACT</name>
<dbReference type="RefSeq" id="WP_145353003.1">
    <property type="nucleotide sequence ID" value="NZ_CP036262.1"/>
</dbReference>